<evidence type="ECO:0000313" key="7">
    <source>
        <dbReference type="EMBL" id="MDA0160630.1"/>
    </source>
</evidence>
<dbReference type="Proteomes" id="UP001149140">
    <property type="component" value="Unassembled WGS sequence"/>
</dbReference>
<evidence type="ECO:0000256" key="3">
    <source>
        <dbReference type="ARBA" id="ARBA00012095"/>
    </source>
</evidence>
<dbReference type="GO" id="GO:0016020">
    <property type="term" value="C:membrane"/>
    <property type="evidence" value="ECO:0007669"/>
    <property type="project" value="InterPro"/>
</dbReference>
<proteinExistence type="predicted"/>
<organism evidence="7 8">
    <name type="scientific">Solirubrobacter ginsenosidimutans</name>
    <dbReference type="NCBI Taxonomy" id="490573"/>
    <lineage>
        <taxon>Bacteria</taxon>
        <taxon>Bacillati</taxon>
        <taxon>Actinomycetota</taxon>
        <taxon>Thermoleophilia</taxon>
        <taxon>Solirubrobacterales</taxon>
        <taxon>Solirubrobacteraceae</taxon>
        <taxon>Solirubrobacter</taxon>
    </lineage>
</organism>
<gene>
    <name evidence="7" type="primary">dhaM</name>
    <name evidence="7" type="ORF">OM076_10170</name>
</gene>
<dbReference type="PROSITE" id="PS51096">
    <property type="entry name" value="PTS_EIIA_TYPE_4"/>
    <property type="match status" value="1"/>
</dbReference>
<comment type="catalytic activity">
    <reaction evidence="1">
        <text>dihydroxyacetone + phosphoenolpyruvate = dihydroxyacetone phosphate + pyruvate</text>
        <dbReference type="Rhea" id="RHEA:18381"/>
        <dbReference type="ChEBI" id="CHEBI:15361"/>
        <dbReference type="ChEBI" id="CHEBI:16016"/>
        <dbReference type="ChEBI" id="CHEBI:57642"/>
        <dbReference type="ChEBI" id="CHEBI:58702"/>
        <dbReference type="EC" id="2.7.1.121"/>
    </reaction>
</comment>
<keyword evidence="7" id="KW-0418">Kinase</keyword>
<dbReference type="AlphaFoldDB" id="A0A9X3MQM4"/>
<dbReference type="PANTHER" id="PTHR38594">
    <property type="entry name" value="PEP-DEPENDENT DIHYDROXYACETONE KINASE, PHOSPHORYL DONOR SUBUNIT DHAM"/>
    <property type="match status" value="1"/>
</dbReference>
<dbReference type="GO" id="GO:0047324">
    <property type="term" value="F:phosphoenolpyruvate-glycerone phosphotransferase activity"/>
    <property type="evidence" value="ECO:0007669"/>
    <property type="project" value="UniProtKB-EC"/>
</dbReference>
<dbReference type="Gene3D" id="3.40.50.510">
    <property type="entry name" value="Phosphotransferase system, mannose-type IIA component"/>
    <property type="match status" value="1"/>
</dbReference>
<protein>
    <recommendedName>
        <fullName evidence="3">phosphoenolpyruvate--glycerone phosphotransferase</fullName>
        <ecNumber evidence="3">2.7.1.121</ecNumber>
    </recommendedName>
</protein>
<dbReference type="InterPro" id="IPR012844">
    <property type="entry name" value="DhaM_N"/>
</dbReference>
<keyword evidence="4 7" id="KW-0808">Transferase</keyword>
<dbReference type="GO" id="GO:0019563">
    <property type="term" value="P:glycerol catabolic process"/>
    <property type="evidence" value="ECO:0007669"/>
    <property type="project" value="InterPro"/>
</dbReference>
<comment type="caution">
    <text evidence="7">The sequence shown here is derived from an EMBL/GenBank/DDBJ whole genome shotgun (WGS) entry which is preliminary data.</text>
</comment>
<comment type="subunit">
    <text evidence="5">Homodimer. The dihydroxyacetone kinase complex is composed of a homodimer of DhaM, a homodimer of DhaK and the subunit DhaL.</text>
</comment>
<dbReference type="NCBIfam" id="TIGR02364">
    <property type="entry name" value="dha_pts"/>
    <property type="match status" value="1"/>
</dbReference>
<sequence length="125" mass="12540">MGVVVVSHSAEIARGVVELAGQMAGGEVRLEGVGGDSHGTLGTDEGRVREAIHRADDGDGVAILADLGSAVLTIRHILESGNGGVRLADAPVVEGAVAAAVVASMGLPLDEVVKAAEEARDARKL</sequence>
<dbReference type="InterPro" id="IPR036662">
    <property type="entry name" value="PTS_EIIA_man-typ_sf"/>
</dbReference>
<evidence type="ECO:0000313" key="8">
    <source>
        <dbReference type="Proteomes" id="UP001149140"/>
    </source>
</evidence>
<dbReference type="PANTHER" id="PTHR38594:SF1">
    <property type="entry name" value="PEP-DEPENDENT DIHYDROXYACETONE KINASE, PHOSPHORYL DONOR SUBUNIT DHAM"/>
    <property type="match status" value="1"/>
</dbReference>
<feature type="domain" description="PTS EIIA type-4" evidence="6">
    <location>
        <begin position="1"/>
        <end position="123"/>
    </location>
</feature>
<evidence type="ECO:0000256" key="1">
    <source>
        <dbReference type="ARBA" id="ARBA00001113"/>
    </source>
</evidence>
<keyword evidence="8" id="KW-1185">Reference proteome</keyword>
<evidence type="ECO:0000256" key="5">
    <source>
        <dbReference type="ARBA" id="ARBA00046577"/>
    </source>
</evidence>
<comment type="function">
    <text evidence="2">Component of the dihydroxyacetone kinase complex, which is responsible for the phosphoenolpyruvate (PEP)-dependent phosphorylation of dihydroxyacetone. DhaM serves as the phosphoryl donor. Is phosphorylated by phosphoenolpyruvate in an EI- and HPr-dependent reaction, and a phosphorelay system on histidine residues finally leads to phosphoryl transfer to DhaL and dihydroxyacetone.</text>
</comment>
<dbReference type="EMBL" id="JAPDOD010000006">
    <property type="protein sequence ID" value="MDA0160630.1"/>
    <property type="molecule type" value="Genomic_DNA"/>
</dbReference>
<dbReference type="Pfam" id="PF03610">
    <property type="entry name" value="EIIA-man"/>
    <property type="match status" value="1"/>
</dbReference>
<evidence type="ECO:0000256" key="2">
    <source>
        <dbReference type="ARBA" id="ARBA00002788"/>
    </source>
</evidence>
<dbReference type="InterPro" id="IPR039643">
    <property type="entry name" value="DhaM"/>
</dbReference>
<name>A0A9X3MQM4_9ACTN</name>
<dbReference type="InterPro" id="IPR004701">
    <property type="entry name" value="PTS_EIIA_man-typ"/>
</dbReference>
<dbReference type="SUPFAM" id="SSF53062">
    <property type="entry name" value="PTS system fructose IIA component-like"/>
    <property type="match status" value="1"/>
</dbReference>
<reference evidence="7" key="1">
    <citation type="submission" date="2022-10" db="EMBL/GenBank/DDBJ databases">
        <title>The WGS of Solirubrobacter ginsenosidimutans DSM 21036.</title>
        <authorList>
            <person name="Jiang Z."/>
        </authorList>
    </citation>
    <scope>NUCLEOTIDE SEQUENCE</scope>
    <source>
        <strain evidence="7">DSM 21036</strain>
    </source>
</reference>
<evidence type="ECO:0000256" key="4">
    <source>
        <dbReference type="ARBA" id="ARBA00022679"/>
    </source>
</evidence>
<dbReference type="GO" id="GO:0009401">
    <property type="term" value="P:phosphoenolpyruvate-dependent sugar phosphotransferase system"/>
    <property type="evidence" value="ECO:0007669"/>
    <property type="project" value="InterPro"/>
</dbReference>
<dbReference type="EC" id="2.7.1.121" evidence="3"/>
<evidence type="ECO:0000259" key="6">
    <source>
        <dbReference type="PROSITE" id="PS51096"/>
    </source>
</evidence>
<accession>A0A9X3MQM4</accession>